<protein>
    <submittedName>
        <fullName evidence="2">Uncharacterized protein</fullName>
    </submittedName>
</protein>
<gene>
    <name evidence="2" type="ORF">AVDCRST_MAG37-2797</name>
</gene>
<proteinExistence type="predicted"/>
<dbReference type="AlphaFoldDB" id="A0A6J4QZU5"/>
<reference evidence="2" key="1">
    <citation type="submission" date="2020-02" db="EMBL/GenBank/DDBJ databases">
        <authorList>
            <person name="Meier V. D."/>
        </authorList>
    </citation>
    <scope>NUCLEOTIDE SEQUENCE</scope>
    <source>
        <strain evidence="2">AVDCRST_MAG37</strain>
    </source>
</reference>
<dbReference type="EMBL" id="CADCVD010000143">
    <property type="protein sequence ID" value="CAA9454672.1"/>
    <property type="molecule type" value="Genomic_DNA"/>
</dbReference>
<evidence type="ECO:0000313" key="2">
    <source>
        <dbReference type="EMBL" id="CAA9454672.1"/>
    </source>
</evidence>
<name>A0A6J4QZU5_9ACTN</name>
<sequence length="40" mass="4506">TCRSSGWRRLPSTSRPSVAARRRGDVSCGAKTSLRYPRRN</sequence>
<organism evidence="2">
    <name type="scientific">uncultured Rubrobacteraceae bacterium</name>
    <dbReference type="NCBI Taxonomy" id="349277"/>
    <lineage>
        <taxon>Bacteria</taxon>
        <taxon>Bacillati</taxon>
        <taxon>Actinomycetota</taxon>
        <taxon>Rubrobacteria</taxon>
        <taxon>Rubrobacterales</taxon>
        <taxon>Rubrobacteraceae</taxon>
        <taxon>environmental samples</taxon>
    </lineage>
</organism>
<evidence type="ECO:0000256" key="1">
    <source>
        <dbReference type="SAM" id="MobiDB-lite"/>
    </source>
</evidence>
<feature type="region of interest" description="Disordered" evidence="1">
    <location>
        <begin position="1"/>
        <end position="40"/>
    </location>
</feature>
<feature type="non-terminal residue" evidence="2">
    <location>
        <position position="40"/>
    </location>
</feature>
<feature type="non-terminal residue" evidence="2">
    <location>
        <position position="1"/>
    </location>
</feature>
<accession>A0A6J4QZU5</accession>